<feature type="domain" description="Pycsar effector protein" evidence="10">
    <location>
        <begin position="26"/>
        <end position="186"/>
    </location>
</feature>
<reference evidence="12" key="1">
    <citation type="journal article" date="2019" name="Int. J. Syst. Evol. Microbiol.">
        <title>The Global Catalogue of Microorganisms (GCM) 10K type strain sequencing project: providing services to taxonomists for standard genome sequencing and annotation.</title>
        <authorList>
            <consortium name="The Broad Institute Genomics Platform"/>
            <consortium name="The Broad Institute Genome Sequencing Center for Infectious Disease"/>
            <person name="Wu L."/>
            <person name="Ma J."/>
        </authorList>
    </citation>
    <scope>NUCLEOTIDE SEQUENCE [LARGE SCALE GENOMIC DNA]</scope>
    <source>
        <strain evidence="12">CCUG 60742</strain>
    </source>
</reference>
<evidence type="ECO:0000256" key="2">
    <source>
        <dbReference type="ARBA" id="ARBA00022475"/>
    </source>
</evidence>
<evidence type="ECO:0000313" key="12">
    <source>
        <dbReference type="Proteomes" id="UP001597073"/>
    </source>
</evidence>
<evidence type="ECO:0000256" key="9">
    <source>
        <dbReference type="SAM" id="Phobius"/>
    </source>
</evidence>
<evidence type="ECO:0000256" key="7">
    <source>
        <dbReference type="ARBA" id="ARBA00023136"/>
    </source>
</evidence>
<keyword evidence="7 9" id="KW-0472">Membrane</keyword>
<evidence type="ECO:0000256" key="8">
    <source>
        <dbReference type="SAM" id="MobiDB-lite"/>
    </source>
</evidence>
<dbReference type="Pfam" id="PF18967">
    <property type="entry name" value="PycTM"/>
    <property type="match status" value="1"/>
</dbReference>
<feature type="transmembrane region" description="Helical" evidence="9">
    <location>
        <begin position="45"/>
        <end position="64"/>
    </location>
</feature>
<keyword evidence="2" id="KW-1003">Cell membrane</keyword>
<evidence type="ECO:0000256" key="6">
    <source>
        <dbReference type="ARBA" id="ARBA00023118"/>
    </source>
</evidence>
<evidence type="ECO:0000259" key="10">
    <source>
        <dbReference type="Pfam" id="PF18967"/>
    </source>
</evidence>
<evidence type="ECO:0000313" key="11">
    <source>
        <dbReference type="EMBL" id="MFD0764578.1"/>
    </source>
</evidence>
<feature type="region of interest" description="Disordered" evidence="8">
    <location>
        <begin position="1"/>
        <end position="24"/>
    </location>
</feature>
<evidence type="ECO:0000256" key="5">
    <source>
        <dbReference type="ARBA" id="ARBA00022989"/>
    </source>
</evidence>
<evidence type="ECO:0000256" key="1">
    <source>
        <dbReference type="ARBA" id="ARBA00004236"/>
    </source>
</evidence>
<name>A0ABW2ZEL4_9SPHI</name>
<sequence>MSKSDKKNNKEEKPGTEKRDKGIETMFRITSSNNQRLSDMADKKAHILITVNAIILSAIISLVLRKLDENAYLTIPTIVLLTVCLISMVISLLATRPAIPHGRFTEEDIERKEVNLLFFGNFYRMDLETYARGMFKVMGDTEFLYRTLIRDLYGQAVVLGKKYGLLRLAYNIFMFGLIIAVTSFVIAALSNNSAASSSRAVNPVHALSR</sequence>
<dbReference type="Proteomes" id="UP001597073">
    <property type="component" value="Unassembled WGS sequence"/>
</dbReference>
<proteinExistence type="predicted"/>
<keyword evidence="3 9" id="KW-0812">Transmembrane</keyword>
<accession>A0ABW2ZEL4</accession>
<organism evidence="11 12">
    <name type="scientific">Mucilaginibacter lutimaris</name>
    <dbReference type="NCBI Taxonomy" id="931629"/>
    <lineage>
        <taxon>Bacteria</taxon>
        <taxon>Pseudomonadati</taxon>
        <taxon>Bacteroidota</taxon>
        <taxon>Sphingobacteriia</taxon>
        <taxon>Sphingobacteriales</taxon>
        <taxon>Sphingobacteriaceae</taxon>
        <taxon>Mucilaginibacter</taxon>
    </lineage>
</organism>
<keyword evidence="12" id="KW-1185">Reference proteome</keyword>
<dbReference type="RefSeq" id="WP_377140242.1">
    <property type="nucleotide sequence ID" value="NZ_JBHTIA010000003.1"/>
</dbReference>
<keyword evidence="5 9" id="KW-1133">Transmembrane helix</keyword>
<keyword evidence="4" id="KW-0547">Nucleotide-binding</keyword>
<comment type="subcellular location">
    <subcellularLocation>
        <location evidence="1">Cell membrane</location>
    </subcellularLocation>
</comment>
<feature type="transmembrane region" description="Helical" evidence="9">
    <location>
        <begin position="70"/>
        <end position="94"/>
    </location>
</feature>
<evidence type="ECO:0000256" key="3">
    <source>
        <dbReference type="ARBA" id="ARBA00022692"/>
    </source>
</evidence>
<comment type="caution">
    <text evidence="11">The sequence shown here is derived from an EMBL/GenBank/DDBJ whole genome shotgun (WGS) entry which is preliminary data.</text>
</comment>
<gene>
    <name evidence="11" type="ORF">ACFQZI_06915</name>
</gene>
<dbReference type="InterPro" id="IPR043760">
    <property type="entry name" value="PycTM_dom"/>
</dbReference>
<feature type="compositionally biased region" description="Basic and acidic residues" evidence="8">
    <location>
        <begin position="1"/>
        <end position="23"/>
    </location>
</feature>
<evidence type="ECO:0000256" key="4">
    <source>
        <dbReference type="ARBA" id="ARBA00022741"/>
    </source>
</evidence>
<keyword evidence="6" id="KW-0051">Antiviral defense</keyword>
<protein>
    <submittedName>
        <fullName evidence="11">Pycsar system effector family protein</fullName>
    </submittedName>
</protein>
<dbReference type="EMBL" id="JBHTIA010000003">
    <property type="protein sequence ID" value="MFD0764578.1"/>
    <property type="molecule type" value="Genomic_DNA"/>
</dbReference>
<feature type="transmembrane region" description="Helical" evidence="9">
    <location>
        <begin position="168"/>
        <end position="189"/>
    </location>
</feature>